<gene>
    <name evidence="1" type="ORF">BpHYR1_032792</name>
</gene>
<sequence length="86" mass="10050">MKLLIIGKCGPFKPIIYQNPLLFGRKHFKTILLKDPYFNVSLPTNIHPILHLKNVINRHVVQIVQHMSPHFALLYLACYDKCLFHS</sequence>
<comment type="caution">
    <text evidence="1">The sequence shown here is derived from an EMBL/GenBank/DDBJ whole genome shotgun (WGS) entry which is preliminary data.</text>
</comment>
<name>A0A3M7SSV0_BRAPC</name>
<evidence type="ECO:0000313" key="2">
    <source>
        <dbReference type="Proteomes" id="UP000276133"/>
    </source>
</evidence>
<reference evidence="1 2" key="1">
    <citation type="journal article" date="2018" name="Sci. Rep.">
        <title>Genomic signatures of local adaptation to the degree of environmental predictability in rotifers.</title>
        <authorList>
            <person name="Franch-Gras L."/>
            <person name="Hahn C."/>
            <person name="Garcia-Roger E.M."/>
            <person name="Carmona M.J."/>
            <person name="Serra M."/>
            <person name="Gomez A."/>
        </authorList>
    </citation>
    <scope>NUCLEOTIDE SEQUENCE [LARGE SCALE GENOMIC DNA]</scope>
    <source>
        <strain evidence="1">HYR1</strain>
    </source>
</reference>
<dbReference type="Proteomes" id="UP000276133">
    <property type="component" value="Unassembled WGS sequence"/>
</dbReference>
<evidence type="ECO:0000313" key="1">
    <source>
        <dbReference type="EMBL" id="RNA38894.1"/>
    </source>
</evidence>
<protein>
    <submittedName>
        <fullName evidence="1">Uncharacterized protein</fullName>
    </submittedName>
</protein>
<proteinExistence type="predicted"/>
<keyword evidence="2" id="KW-1185">Reference proteome</keyword>
<dbReference type="EMBL" id="REGN01000809">
    <property type="protein sequence ID" value="RNA38894.1"/>
    <property type="molecule type" value="Genomic_DNA"/>
</dbReference>
<organism evidence="1 2">
    <name type="scientific">Brachionus plicatilis</name>
    <name type="common">Marine rotifer</name>
    <name type="synonym">Brachionus muelleri</name>
    <dbReference type="NCBI Taxonomy" id="10195"/>
    <lineage>
        <taxon>Eukaryota</taxon>
        <taxon>Metazoa</taxon>
        <taxon>Spiralia</taxon>
        <taxon>Gnathifera</taxon>
        <taxon>Rotifera</taxon>
        <taxon>Eurotatoria</taxon>
        <taxon>Monogononta</taxon>
        <taxon>Pseudotrocha</taxon>
        <taxon>Ploima</taxon>
        <taxon>Brachionidae</taxon>
        <taxon>Brachionus</taxon>
    </lineage>
</organism>
<accession>A0A3M7SSV0</accession>
<dbReference type="AlphaFoldDB" id="A0A3M7SSV0"/>